<keyword evidence="8" id="KW-0050">Antiport</keyword>
<dbReference type="AlphaFoldDB" id="A0A120CY62"/>
<dbReference type="PANTHER" id="PTHR34702">
    <property type="entry name" value="NA(+)/H(+) ANTIPORTER SUBUNIT F1"/>
    <property type="match status" value="1"/>
</dbReference>
<evidence type="ECO:0000313" key="11">
    <source>
        <dbReference type="Proteomes" id="UP000059074"/>
    </source>
</evidence>
<evidence type="ECO:0000313" key="10">
    <source>
        <dbReference type="EMBL" id="KWT72028.1"/>
    </source>
</evidence>
<evidence type="ECO:0000256" key="2">
    <source>
        <dbReference type="ARBA" id="ARBA00009212"/>
    </source>
</evidence>
<dbReference type="GO" id="GO:0005886">
    <property type="term" value="C:plasma membrane"/>
    <property type="evidence" value="ECO:0007669"/>
    <property type="project" value="UniProtKB-SubCell"/>
</dbReference>
<dbReference type="Pfam" id="PF04066">
    <property type="entry name" value="MrpF_PhaF"/>
    <property type="match status" value="1"/>
</dbReference>
<dbReference type="PANTHER" id="PTHR34702:SF1">
    <property type="entry name" value="NA(+)_H(+) ANTIPORTER SUBUNIT F"/>
    <property type="match status" value="1"/>
</dbReference>
<keyword evidence="3 8" id="KW-0813">Transport</keyword>
<evidence type="ECO:0000256" key="3">
    <source>
        <dbReference type="ARBA" id="ARBA00022448"/>
    </source>
</evidence>
<accession>A0A120CY62</accession>
<evidence type="ECO:0000256" key="1">
    <source>
        <dbReference type="ARBA" id="ARBA00004651"/>
    </source>
</evidence>
<dbReference type="Proteomes" id="UP000059074">
    <property type="component" value="Unassembled WGS sequence"/>
</dbReference>
<organism evidence="10 11">
    <name type="scientific">Hyphomicrobium sulfonivorans</name>
    <dbReference type="NCBI Taxonomy" id="121290"/>
    <lineage>
        <taxon>Bacteria</taxon>
        <taxon>Pseudomonadati</taxon>
        <taxon>Pseudomonadota</taxon>
        <taxon>Alphaproteobacteria</taxon>
        <taxon>Hyphomicrobiales</taxon>
        <taxon>Hyphomicrobiaceae</taxon>
        <taxon>Hyphomicrobium</taxon>
    </lineage>
</organism>
<gene>
    <name evidence="10" type="ORF">APY04_0311</name>
</gene>
<dbReference type="PIRSF" id="PIRSF028784">
    <property type="entry name" value="MrpF"/>
    <property type="match status" value="1"/>
</dbReference>
<dbReference type="PATRIC" id="fig|121290.4.peg.2964"/>
<proteinExistence type="inferred from homology"/>
<keyword evidence="8" id="KW-0406">Ion transport</keyword>
<dbReference type="STRING" id="121290.APY04_0311"/>
<dbReference type="EMBL" id="LMTR01000015">
    <property type="protein sequence ID" value="KWT72028.1"/>
    <property type="molecule type" value="Genomic_DNA"/>
</dbReference>
<comment type="similarity">
    <text evidence="2 8">Belongs to the CPA3 antiporters (TC 2.A.63) subunit F family.</text>
</comment>
<evidence type="ECO:0000256" key="8">
    <source>
        <dbReference type="PIRNR" id="PIRNR028784"/>
    </source>
</evidence>
<feature type="transmembrane region" description="Helical" evidence="9">
    <location>
        <begin position="6"/>
        <end position="27"/>
    </location>
</feature>
<evidence type="ECO:0000256" key="9">
    <source>
        <dbReference type="SAM" id="Phobius"/>
    </source>
</evidence>
<dbReference type="GO" id="GO:0015385">
    <property type="term" value="F:sodium:proton antiporter activity"/>
    <property type="evidence" value="ECO:0007669"/>
    <property type="project" value="TreeGrafter"/>
</dbReference>
<feature type="transmembrane region" description="Helical" evidence="9">
    <location>
        <begin position="64"/>
        <end position="88"/>
    </location>
</feature>
<keyword evidence="5 9" id="KW-0812">Transmembrane</keyword>
<keyword evidence="6 9" id="KW-1133">Transmembrane helix</keyword>
<comment type="caution">
    <text evidence="10">The sequence shown here is derived from an EMBL/GenBank/DDBJ whole genome shotgun (WGS) entry which is preliminary data.</text>
</comment>
<evidence type="ECO:0000256" key="5">
    <source>
        <dbReference type="ARBA" id="ARBA00022692"/>
    </source>
</evidence>
<dbReference type="NCBIfam" id="NF004812">
    <property type="entry name" value="PRK06161.1"/>
    <property type="match status" value="1"/>
</dbReference>
<reference evidence="10 11" key="1">
    <citation type="submission" date="2015-10" db="EMBL/GenBank/DDBJ databases">
        <title>Transcriptomic analysis of a linuron degrading triple-species bacterial consortium.</title>
        <authorList>
            <person name="Albers P."/>
        </authorList>
    </citation>
    <scope>NUCLEOTIDE SEQUENCE [LARGE SCALE GENOMIC DNA]</scope>
    <source>
        <strain evidence="10 11">WDL6</strain>
    </source>
</reference>
<keyword evidence="11" id="KW-1185">Reference proteome</keyword>
<keyword evidence="7 8" id="KW-0472">Membrane</keyword>
<name>A0A120CY62_HYPSL</name>
<evidence type="ECO:0000256" key="6">
    <source>
        <dbReference type="ARBA" id="ARBA00022989"/>
    </source>
</evidence>
<keyword evidence="4 8" id="KW-1003">Cell membrane</keyword>
<sequence length="94" mass="10297">MMAHSILMWSVAAAEMMIVLAMACAAYRMLKGPRAQDRVLALDAFYVCGMILILTFGIETSDIFYFEAVLVIALVGFVATAALAKFLMRGEPIE</sequence>
<evidence type="ECO:0000256" key="4">
    <source>
        <dbReference type="ARBA" id="ARBA00022475"/>
    </source>
</evidence>
<protein>
    <submittedName>
        <fullName evidence="10">Na(+) H(+) antiporter subunit F</fullName>
    </submittedName>
</protein>
<dbReference type="InterPro" id="IPR007208">
    <property type="entry name" value="MrpF/PhaF-like"/>
</dbReference>
<evidence type="ECO:0000256" key="7">
    <source>
        <dbReference type="ARBA" id="ARBA00023136"/>
    </source>
</evidence>
<feature type="transmembrane region" description="Helical" evidence="9">
    <location>
        <begin position="39"/>
        <end position="58"/>
    </location>
</feature>
<comment type="subcellular location">
    <subcellularLocation>
        <location evidence="1 8">Cell membrane</location>
        <topology evidence="1 8">Multi-pass membrane protein</topology>
    </subcellularLocation>
</comment>